<dbReference type="PANTHER" id="PTHR30346:SF30">
    <property type="entry name" value="SMALL NEUTRAL PROTEASE REGULATORY PROTEIN"/>
    <property type="match status" value="1"/>
</dbReference>
<protein>
    <submittedName>
        <fullName evidence="6">LysR family transcriptional regulator</fullName>
    </submittedName>
</protein>
<feature type="domain" description="HTH lysR-type" evidence="5">
    <location>
        <begin position="1"/>
        <end position="58"/>
    </location>
</feature>
<dbReference type="PANTHER" id="PTHR30346">
    <property type="entry name" value="TRANSCRIPTIONAL DUAL REGULATOR HCAR-RELATED"/>
    <property type="match status" value="1"/>
</dbReference>
<dbReference type="EMBL" id="CP047652">
    <property type="protein sequence ID" value="QHI95737.1"/>
    <property type="molecule type" value="Genomic_DNA"/>
</dbReference>
<keyword evidence="4" id="KW-0804">Transcription</keyword>
<dbReference type="KEGG" id="bomb:GT348_05225"/>
<dbReference type="PROSITE" id="PS50931">
    <property type="entry name" value="HTH_LYSR"/>
    <property type="match status" value="1"/>
</dbReference>
<dbReference type="Pfam" id="PF03466">
    <property type="entry name" value="LysR_substrate"/>
    <property type="match status" value="1"/>
</dbReference>
<keyword evidence="3" id="KW-0238">DNA-binding</keyword>
<dbReference type="PRINTS" id="PR00039">
    <property type="entry name" value="HTHLYSR"/>
</dbReference>
<evidence type="ECO:0000256" key="3">
    <source>
        <dbReference type="ARBA" id="ARBA00023125"/>
    </source>
</evidence>
<dbReference type="InterPro" id="IPR036390">
    <property type="entry name" value="WH_DNA-bd_sf"/>
</dbReference>
<evidence type="ECO:0000256" key="1">
    <source>
        <dbReference type="ARBA" id="ARBA00009437"/>
    </source>
</evidence>
<dbReference type="SUPFAM" id="SSF46785">
    <property type="entry name" value="Winged helix' DNA-binding domain"/>
    <property type="match status" value="1"/>
</dbReference>
<evidence type="ECO:0000313" key="6">
    <source>
        <dbReference type="EMBL" id="QHI95737.1"/>
    </source>
</evidence>
<gene>
    <name evidence="6" type="ORF">GT348_05225</name>
</gene>
<evidence type="ECO:0000256" key="4">
    <source>
        <dbReference type="ARBA" id="ARBA00023163"/>
    </source>
</evidence>
<dbReference type="AlphaFoldDB" id="A0A6P1NFP9"/>
<reference evidence="6 7" key="1">
    <citation type="submission" date="2020-01" db="EMBL/GenBank/DDBJ databases">
        <title>Genome sequencing of strain KACC 21507.</title>
        <authorList>
            <person name="Heo J."/>
            <person name="Kim S.-J."/>
            <person name="Kim J.-S."/>
            <person name="Hong S.-B."/>
            <person name="Kwon S.-W."/>
        </authorList>
    </citation>
    <scope>NUCLEOTIDE SEQUENCE [LARGE SCALE GENOMIC DNA]</scope>
    <source>
        <strain evidence="6 7">KACC 21507</strain>
    </source>
</reference>
<proteinExistence type="inferred from homology"/>
<keyword evidence="7" id="KW-1185">Reference proteome</keyword>
<accession>A0A6P1NFP9</accession>
<comment type="similarity">
    <text evidence="1">Belongs to the LysR transcriptional regulatory family.</text>
</comment>
<keyword evidence="2" id="KW-0805">Transcription regulation</keyword>
<organism evidence="6 7">
    <name type="scientific">Aristophania vespae</name>
    <dbReference type="NCBI Taxonomy" id="2697033"/>
    <lineage>
        <taxon>Bacteria</taxon>
        <taxon>Pseudomonadati</taxon>
        <taxon>Pseudomonadota</taxon>
        <taxon>Alphaproteobacteria</taxon>
        <taxon>Acetobacterales</taxon>
        <taxon>Acetobacteraceae</taxon>
        <taxon>Aristophania</taxon>
    </lineage>
</organism>
<dbReference type="Gene3D" id="1.10.10.10">
    <property type="entry name" value="Winged helix-like DNA-binding domain superfamily/Winged helix DNA-binding domain"/>
    <property type="match status" value="1"/>
</dbReference>
<dbReference type="InterPro" id="IPR000847">
    <property type="entry name" value="LysR_HTH_N"/>
</dbReference>
<name>A0A6P1NFP9_9PROT</name>
<dbReference type="Gene3D" id="3.40.190.10">
    <property type="entry name" value="Periplasmic binding protein-like II"/>
    <property type="match status" value="2"/>
</dbReference>
<dbReference type="Pfam" id="PF00126">
    <property type="entry name" value="HTH_1"/>
    <property type="match status" value="1"/>
</dbReference>
<dbReference type="FunFam" id="1.10.10.10:FF:000001">
    <property type="entry name" value="LysR family transcriptional regulator"/>
    <property type="match status" value="1"/>
</dbReference>
<dbReference type="SUPFAM" id="SSF53850">
    <property type="entry name" value="Periplasmic binding protein-like II"/>
    <property type="match status" value="1"/>
</dbReference>
<dbReference type="GO" id="GO:0032993">
    <property type="term" value="C:protein-DNA complex"/>
    <property type="evidence" value="ECO:0007669"/>
    <property type="project" value="TreeGrafter"/>
</dbReference>
<dbReference type="InterPro" id="IPR005119">
    <property type="entry name" value="LysR_subst-bd"/>
</dbReference>
<evidence type="ECO:0000313" key="7">
    <source>
        <dbReference type="Proteomes" id="UP000463975"/>
    </source>
</evidence>
<sequence>MDIRHFKYFIAVADAGSITLAANRLGMEQPPLSQQLRKLEENLGVSLFIRQTRGVALTEAGRMLLPQARLLLELREQFIENAKSLAEGKKGHLRIGLAGSVPLLPAIPYAIRQFSSMAPDVILSLEESNTPALCNALVNYKIDIAVIRPPVIQAELIDVIPLFNEPTLIALPHGHRFSHYEKIHLKDMANDPLIIFPRELGPGLYDSIVAAYQHAGVTPPLGQQAPQVAGTIPLVAAGLGVSVVPRSLQQLHAGGVTYHEIAEPAPYANLAIGVRKKQNRPLVQHFSKLLKDICTNYTL</sequence>
<dbReference type="Proteomes" id="UP000463975">
    <property type="component" value="Chromosome"/>
</dbReference>
<evidence type="ECO:0000259" key="5">
    <source>
        <dbReference type="PROSITE" id="PS50931"/>
    </source>
</evidence>
<dbReference type="GO" id="GO:0003677">
    <property type="term" value="F:DNA binding"/>
    <property type="evidence" value="ECO:0007669"/>
    <property type="project" value="UniProtKB-KW"/>
</dbReference>
<dbReference type="GO" id="GO:0003700">
    <property type="term" value="F:DNA-binding transcription factor activity"/>
    <property type="evidence" value="ECO:0007669"/>
    <property type="project" value="InterPro"/>
</dbReference>
<dbReference type="InterPro" id="IPR036388">
    <property type="entry name" value="WH-like_DNA-bd_sf"/>
</dbReference>
<evidence type="ECO:0000256" key="2">
    <source>
        <dbReference type="ARBA" id="ARBA00023015"/>
    </source>
</evidence>
<dbReference type="RefSeq" id="WP_160618812.1">
    <property type="nucleotide sequence ID" value="NZ_CP047652.1"/>
</dbReference>